<dbReference type="STRING" id="1398.AB434_2303"/>
<reference evidence="1" key="1">
    <citation type="submission" date="2015-01" db="EMBL/GenBank/DDBJ databases">
        <title>Comparative genome analysis of Bacillus coagulans HM-08, Clostridium butyricum HM-68, Bacillus subtilis HM-66 and Bacillus licheniformis BL-09.</title>
        <authorList>
            <person name="Zhang H."/>
        </authorList>
    </citation>
    <scope>NUCLEOTIDE SEQUENCE [LARGE SCALE GENOMIC DNA]</scope>
    <source>
        <strain evidence="1">HM-08</strain>
    </source>
</reference>
<dbReference type="InterPro" id="IPR019618">
    <property type="entry name" value="Spore_germination_GerPA"/>
</dbReference>
<organism evidence="2 5">
    <name type="scientific">Heyndrickxia coagulans</name>
    <name type="common">Weizmannia coagulans</name>
    <dbReference type="NCBI Taxonomy" id="1398"/>
    <lineage>
        <taxon>Bacteria</taxon>
        <taxon>Bacillati</taxon>
        <taxon>Bacillota</taxon>
        <taxon>Bacilli</taxon>
        <taxon>Bacillales</taxon>
        <taxon>Bacillaceae</taxon>
        <taxon>Heyndrickxia</taxon>
    </lineage>
</organism>
<evidence type="ECO:0000313" key="6">
    <source>
        <dbReference type="Proteomes" id="UP000075304"/>
    </source>
</evidence>
<dbReference type="OMA" id="IHIGDCI"/>
<dbReference type="EMBL" id="CP010525">
    <property type="protein sequence ID" value="AJO23802.1"/>
    <property type="molecule type" value="Genomic_DNA"/>
</dbReference>
<dbReference type="EMBL" id="LRPN01000026">
    <property type="protein sequence ID" value="KWZ84812.1"/>
    <property type="molecule type" value="Genomic_DNA"/>
</dbReference>
<reference evidence="3 6" key="3">
    <citation type="submission" date="2016-01" db="EMBL/GenBank/DDBJ databases">
        <title>Genome Sequences of Twelve Sporeforming Bacillus Species Isolated from Foods.</title>
        <authorList>
            <person name="Berendsen E.M."/>
            <person name="Wells-Bennik M.H."/>
            <person name="Krawcyk A.O."/>
            <person name="De Jong A."/>
            <person name="Holsappel S."/>
            <person name="Eijlander R.T."/>
            <person name="Kuipers O.P."/>
        </authorList>
    </citation>
    <scope>NUCLEOTIDE SEQUENCE [LARGE SCALE GENOMIC DNA]</scope>
    <source>
        <strain evidence="3 6">B4099</strain>
    </source>
</reference>
<proteinExistence type="predicted"/>
<evidence type="ECO:0000313" key="4">
    <source>
        <dbReference type="Proteomes" id="UP000032024"/>
    </source>
</evidence>
<dbReference type="Proteomes" id="UP000075304">
    <property type="component" value="Unassembled WGS sequence"/>
</dbReference>
<evidence type="ECO:0000313" key="5">
    <source>
        <dbReference type="Proteomes" id="UP000070376"/>
    </source>
</evidence>
<name>A0A0C5CQV4_HEYCO</name>
<gene>
    <name evidence="3" type="ORF">B4099_0487</name>
    <name evidence="2" type="ORF">HMPREF3213_00730</name>
    <name evidence="1" type="ORF">SB48_HM08orf04807</name>
</gene>
<dbReference type="RefSeq" id="WP_013858760.1">
    <property type="nucleotide sequence ID" value="NZ_CABJCT010000007.1"/>
</dbReference>
<dbReference type="PANTHER" id="PTHR37808">
    <property type="entry name" value="SPORE GERMINATION PROTEIN-LIKE PROTEIN YDZR-RELATED"/>
    <property type="match status" value="1"/>
</dbReference>
<evidence type="ECO:0000313" key="3">
    <source>
        <dbReference type="EMBL" id="KYC66656.1"/>
    </source>
</evidence>
<evidence type="ECO:0000313" key="1">
    <source>
        <dbReference type="EMBL" id="AJO23802.1"/>
    </source>
</evidence>
<reference evidence="4" key="2">
    <citation type="submission" date="2015-01" db="EMBL/GenBank/DDBJ databases">
        <title>Comparative genome analysis of Bacillus coagulans HM-08, Clostridium butyricum HM-68, Bacillus subtilis HM-66 and Bacillus paralicheniformis BL-09.</title>
        <authorList>
            <person name="Zhang H."/>
        </authorList>
    </citation>
    <scope>NUCLEOTIDE SEQUENCE [LARGE SCALE GENOMIC DNA]</scope>
    <source>
        <strain evidence="4">HM-08</strain>
    </source>
</reference>
<accession>A0A0C5CQV4</accession>
<sequence length="73" mass="7690">MPGFVGAVQIISIGSSGVFNVGDVFLIQPVASSKTFAGAGSFNTGENLSITNYQSNTNTYDFDAIDQGNYFNL</sequence>
<evidence type="ECO:0000313" key="2">
    <source>
        <dbReference type="EMBL" id="KWZ84812.1"/>
    </source>
</evidence>
<dbReference type="Proteomes" id="UP000032024">
    <property type="component" value="Chromosome"/>
</dbReference>
<dbReference type="Proteomes" id="UP000070376">
    <property type="component" value="Unassembled WGS sequence"/>
</dbReference>
<keyword evidence="4" id="KW-1185">Reference proteome</keyword>
<dbReference type="PANTHER" id="PTHR37808:SF3">
    <property type="entry name" value="SPORE GERMINATION PROTEIN GERPA-RELATED"/>
    <property type="match status" value="1"/>
</dbReference>
<dbReference type="EMBL" id="LQYI01000078">
    <property type="protein sequence ID" value="KYC66656.1"/>
    <property type="molecule type" value="Genomic_DNA"/>
</dbReference>
<dbReference type="PATRIC" id="fig|1398.18.peg.2980"/>
<dbReference type="Pfam" id="PF10676">
    <property type="entry name" value="gerPA"/>
    <property type="match status" value="1"/>
</dbReference>
<reference evidence="5" key="5">
    <citation type="submission" date="2016-01" db="EMBL/GenBank/DDBJ databases">
        <authorList>
            <person name="Mitreva M."/>
            <person name="Pepin K.H."/>
            <person name="Mihindukulasuriya K.A."/>
            <person name="Fulton R."/>
            <person name="Fronick C."/>
            <person name="O'Laughlin M."/>
            <person name="Miner T."/>
            <person name="Herter B."/>
            <person name="Rosa B.A."/>
            <person name="Cordes M."/>
            <person name="Tomlinson C."/>
            <person name="Wollam A."/>
            <person name="Palsikar V.B."/>
            <person name="Mardis E.R."/>
            <person name="Wilson R.K."/>
        </authorList>
    </citation>
    <scope>NUCLEOTIDE SEQUENCE [LARGE SCALE GENOMIC DNA]</scope>
    <source>
        <strain evidence="5">GED7749B</strain>
    </source>
</reference>
<reference evidence="2" key="4">
    <citation type="submission" date="2016-01" db="EMBL/GenBank/DDBJ databases">
        <authorList>
            <person name="Oliw E.H."/>
        </authorList>
    </citation>
    <scope>NUCLEOTIDE SEQUENCE [LARGE SCALE GENOMIC DNA]</scope>
    <source>
        <strain evidence="2">GED7749B</strain>
    </source>
</reference>
<dbReference type="AlphaFoldDB" id="A0A0C5CQV4"/>
<protein>
    <submittedName>
        <fullName evidence="1 2">Spore germination protein GerPA</fullName>
    </submittedName>
</protein>